<evidence type="ECO:0000313" key="2">
    <source>
        <dbReference type="EMBL" id="MBB3928325.1"/>
    </source>
</evidence>
<evidence type="ECO:0000313" key="3">
    <source>
        <dbReference type="Proteomes" id="UP000571950"/>
    </source>
</evidence>
<dbReference type="Proteomes" id="UP000571950">
    <property type="component" value="Unassembled WGS sequence"/>
</dbReference>
<reference evidence="2 3" key="1">
    <citation type="submission" date="2020-08" db="EMBL/GenBank/DDBJ databases">
        <title>Genomic Encyclopedia of Type Strains, Phase IV (KMG-IV): sequencing the most valuable type-strain genomes for metagenomic binning, comparative biology and taxonomic classification.</title>
        <authorList>
            <person name="Goeker M."/>
        </authorList>
    </citation>
    <scope>NUCLEOTIDE SEQUENCE [LARGE SCALE GENOMIC DNA]</scope>
    <source>
        <strain evidence="2 3">DSM 26189</strain>
    </source>
</reference>
<accession>A0A7W6BJS4</accession>
<proteinExistence type="predicted"/>
<organism evidence="2 3">
    <name type="scientific">Sphingobium jiangsuense</name>
    <dbReference type="NCBI Taxonomy" id="870476"/>
    <lineage>
        <taxon>Bacteria</taxon>
        <taxon>Pseudomonadati</taxon>
        <taxon>Pseudomonadota</taxon>
        <taxon>Alphaproteobacteria</taxon>
        <taxon>Sphingomonadales</taxon>
        <taxon>Sphingomonadaceae</taxon>
        <taxon>Sphingobium</taxon>
    </lineage>
</organism>
<keyword evidence="1" id="KW-0732">Signal</keyword>
<dbReference type="AlphaFoldDB" id="A0A7W6BJS4"/>
<comment type="caution">
    <text evidence="2">The sequence shown here is derived from an EMBL/GenBank/DDBJ whole genome shotgun (WGS) entry which is preliminary data.</text>
</comment>
<dbReference type="EMBL" id="JACIDT010000022">
    <property type="protein sequence ID" value="MBB3928325.1"/>
    <property type="molecule type" value="Genomic_DNA"/>
</dbReference>
<protein>
    <recommendedName>
        <fullName evidence="4">Secreted protein</fullName>
    </recommendedName>
</protein>
<evidence type="ECO:0000256" key="1">
    <source>
        <dbReference type="SAM" id="SignalP"/>
    </source>
</evidence>
<gene>
    <name evidence="2" type="ORF">GGR43_004069</name>
</gene>
<feature type="signal peptide" evidence="1">
    <location>
        <begin position="1"/>
        <end position="24"/>
    </location>
</feature>
<sequence length="97" mass="10575">MALAMMARLKSWLLCLFVASDQLAHMLLAGPKYVLVGGPRPDPDETISGKVGRRANAGARWALACEFIIDALVRLLTGEREHCRAAAAREARRKCNG</sequence>
<evidence type="ECO:0008006" key="4">
    <source>
        <dbReference type="Google" id="ProtNLM"/>
    </source>
</evidence>
<feature type="chain" id="PRO_5030594523" description="Secreted protein" evidence="1">
    <location>
        <begin position="25"/>
        <end position="97"/>
    </location>
</feature>
<keyword evidence="3" id="KW-1185">Reference proteome</keyword>
<name>A0A7W6BJS4_9SPHN</name>